<reference evidence="1 2" key="1">
    <citation type="submission" date="2019-06" db="EMBL/GenBank/DDBJ databases">
        <title>Genome Sequence of the Brown Rot Fungal Pathogen Monilinia laxa.</title>
        <authorList>
            <person name="De Miccolis Angelini R.M."/>
            <person name="Landi L."/>
            <person name="Abate D."/>
            <person name="Pollastro S."/>
            <person name="Romanazzi G."/>
            <person name="Faretra F."/>
        </authorList>
    </citation>
    <scope>NUCLEOTIDE SEQUENCE [LARGE SCALE GENOMIC DNA]</scope>
    <source>
        <strain evidence="1 2">Mlax316</strain>
    </source>
</reference>
<evidence type="ECO:0000313" key="1">
    <source>
        <dbReference type="EMBL" id="KAB8298557.1"/>
    </source>
</evidence>
<proteinExistence type="predicted"/>
<accession>A0A5N6K722</accession>
<dbReference type="EMBL" id="VIGI01000006">
    <property type="protein sequence ID" value="KAB8298557.1"/>
    <property type="molecule type" value="Genomic_DNA"/>
</dbReference>
<keyword evidence="2" id="KW-1185">Reference proteome</keyword>
<name>A0A5N6K722_MONLA</name>
<dbReference type="Proteomes" id="UP000326757">
    <property type="component" value="Unassembled WGS sequence"/>
</dbReference>
<evidence type="ECO:0000313" key="2">
    <source>
        <dbReference type="Proteomes" id="UP000326757"/>
    </source>
</evidence>
<organism evidence="1 2">
    <name type="scientific">Monilinia laxa</name>
    <name type="common">Brown rot fungus</name>
    <name type="synonym">Sclerotinia laxa</name>
    <dbReference type="NCBI Taxonomy" id="61186"/>
    <lineage>
        <taxon>Eukaryota</taxon>
        <taxon>Fungi</taxon>
        <taxon>Dikarya</taxon>
        <taxon>Ascomycota</taxon>
        <taxon>Pezizomycotina</taxon>
        <taxon>Leotiomycetes</taxon>
        <taxon>Helotiales</taxon>
        <taxon>Sclerotiniaceae</taxon>
        <taxon>Monilinia</taxon>
    </lineage>
</organism>
<protein>
    <submittedName>
        <fullName evidence="1">Uncharacterized protein</fullName>
    </submittedName>
</protein>
<dbReference type="AlphaFoldDB" id="A0A5N6K722"/>
<sequence>MAVKFPELLTHNSHLHLRNLRESKDHLNYPRISKTGESKAEIFVNDGGPSFSNRRIYTLINEENKISSTSSPIGKYPLWVTQQEPKDFTVKMEAHGFI</sequence>
<comment type="caution">
    <text evidence="1">The sequence shown here is derived from an EMBL/GenBank/DDBJ whole genome shotgun (WGS) entry which is preliminary data.</text>
</comment>
<gene>
    <name evidence="1" type="ORF">EYC80_000736</name>
</gene>